<dbReference type="Proteomes" id="UP000887013">
    <property type="component" value="Unassembled WGS sequence"/>
</dbReference>
<protein>
    <submittedName>
        <fullName evidence="2">Uncharacterized protein</fullName>
    </submittedName>
</protein>
<dbReference type="EMBL" id="BMAW01128516">
    <property type="protein sequence ID" value="GFU25922.1"/>
    <property type="molecule type" value="Genomic_DNA"/>
</dbReference>
<sequence>MASAEGQENNADNDDNADEDCLRLAEDVYGLKFSDYISFHQEVATTCTLNMKEMCDDAKSKNNGEEADDNVHADETENTPVPNLT</sequence>
<evidence type="ECO:0000313" key="3">
    <source>
        <dbReference type="Proteomes" id="UP000887013"/>
    </source>
</evidence>
<evidence type="ECO:0000313" key="2">
    <source>
        <dbReference type="EMBL" id="GFU25922.1"/>
    </source>
</evidence>
<feature type="region of interest" description="Disordered" evidence="1">
    <location>
        <begin position="58"/>
        <end position="85"/>
    </location>
</feature>
<organism evidence="2 3">
    <name type="scientific">Nephila pilipes</name>
    <name type="common">Giant wood spider</name>
    <name type="synonym">Nephila maculata</name>
    <dbReference type="NCBI Taxonomy" id="299642"/>
    <lineage>
        <taxon>Eukaryota</taxon>
        <taxon>Metazoa</taxon>
        <taxon>Ecdysozoa</taxon>
        <taxon>Arthropoda</taxon>
        <taxon>Chelicerata</taxon>
        <taxon>Arachnida</taxon>
        <taxon>Araneae</taxon>
        <taxon>Araneomorphae</taxon>
        <taxon>Entelegynae</taxon>
        <taxon>Araneoidea</taxon>
        <taxon>Nephilidae</taxon>
        <taxon>Nephila</taxon>
    </lineage>
</organism>
<feature type="compositionally biased region" description="Basic and acidic residues" evidence="1">
    <location>
        <begin position="58"/>
        <end position="75"/>
    </location>
</feature>
<proteinExistence type="predicted"/>
<comment type="caution">
    <text evidence="2">The sequence shown here is derived from an EMBL/GenBank/DDBJ whole genome shotgun (WGS) entry which is preliminary data.</text>
</comment>
<gene>
    <name evidence="2" type="ORF">NPIL_102861</name>
</gene>
<name>A0A8X6ULB6_NEPPI</name>
<accession>A0A8X6ULB6</accession>
<reference evidence="2" key="1">
    <citation type="submission" date="2020-08" db="EMBL/GenBank/DDBJ databases">
        <title>Multicomponent nature underlies the extraordinary mechanical properties of spider dragline silk.</title>
        <authorList>
            <person name="Kono N."/>
            <person name="Nakamura H."/>
            <person name="Mori M."/>
            <person name="Yoshida Y."/>
            <person name="Ohtoshi R."/>
            <person name="Malay A.D."/>
            <person name="Moran D.A.P."/>
            <person name="Tomita M."/>
            <person name="Numata K."/>
            <person name="Arakawa K."/>
        </authorList>
    </citation>
    <scope>NUCLEOTIDE SEQUENCE</scope>
</reference>
<dbReference type="AlphaFoldDB" id="A0A8X6ULB6"/>
<evidence type="ECO:0000256" key="1">
    <source>
        <dbReference type="SAM" id="MobiDB-lite"/>
    </source>
</evidence>
<keyword evidence="3" id="KW-1185">Reference proteome</keyword>